<keyword evidence="7" id="KW-1185">Reference proteome</keyword>
<dbReference type="EnsemblPlants" id="PGSC0003DMT400091736">
    <property type="protein sequence ID" value="PGSC0003DMT400091736"/>
    <property type="gene ID" value="PGSC0003DMG400041307"/>
</dbReference>
<dbReference type="InterPro" id="IPR036312">
    <property type="entry name" value="Bifun_inhib/LTP/seed_sf"/>
</dbReference>
<evidence type="ECO:0000256" key="2">
    <source>
        <dbReference type="ARBA" id="ARBA00022448"/>
    </source>
</evidence>
<dbReference type="eggNOG" id="ENOG502SXPG">
    <property type="taxonomic scope" value="Eukaryota"/>
</dbReference>
<feature type="chain" id="PRO_5004013583" description="Bifunctional inhibitor/plant lipid transfer protein/seed storage helical domain-containing protein" evidence="4">
    <location>
        <begin position="21"/>
        <end position="112"/>
    </location>
</feature>
<dbReference type="HOGENOM" id="CLU_128423_2_4_1"/>
<dbReference type="OMA" id="NACPANG"/>
<dbReference type="CDD" id="cd01960">
    <property type="entry name" value="nsLTP1"/>
    <property type="match status" value="1"/>
</dbReference>
<evidence type="ECO:0000256" key="3">
    <source>
        <dbReference type="ARBA" id="ARBA00023121"/>
    </source>
</evidence>
<reference evidence="7" key="1">
    <citation type="journal article" date="2011" name="Nature">
        <title>Genome sequence and analysis of the tuber crop potato.</title>
        <authorList>
            <consortium name="The Potato Genome Sequencing Consortium"/>
        </authorList>
    </citation>
    <scope>NUCLEOTIDE SEQUENCE [LARGE SCALE GENOMIC DNA]</scope>
    <source>
        <strain evidence="7">cv. DM1-3 516 R44</strain>
    </source>
</reference>
<dbReference type="InterPro" id="IPR016140">
    <property type="entry name" value="Bifunc_inhib/LTP/seed_store"/>
</dbReference>
<sequence>MAKNLLILFALALILGQTNAVINCDTGIIPKLVPCKGFIIDEDATPSQECCVGLQMLAKIAAASQQDRKDICLCLKTAMRGSRVDYSKAKQLPDLCHFTSFMPFEPNPDCSK</sequence>
<name>M1DNA4_SOLTU</name>
<dbReference type="InParanoid" id="M1DNA4"/>
<protein>
    <recommendedName>
        <fullName evidence="5">Bifunctional inhibitor/plant lipid transfer protein/seed storage helical domain-containing protein</fullName>
    </recommendedName>
</protein>
<dbReference type="GO" id="GO:0006869">
    <property type="term" value="P:lipid transport"/>
    <property type="evidence" value="ECO:0007669"/>
    <property type="project" value="InterPro"/>
</dbReference>
<dbReference type="Gramene" id="PGSC0003DMT400091736">
    <property type="protein sequence ID" value="PGSC0003DMT400091736"/>
    <property type="gene ID" value="PGSC0003DMG400041307"/>
</dbReference>
<dbReference type="SUPFAM" id="SSF47699">
    <property type="entry name" value="Bifunctional inhibitor/lipid-transfer protein/seed storage 2S albumin"/>
    <property type="match status" value="1"/>
</dbReference>
<dbReference type="PANTHER" id="PTHR33076">
    <property type="entry name" value="NON-SPECIFIC LIPID-TRANSFER PROTEIN 2-RELATED"/>
    <property type="match status" value="1"/>
</dbReference>
<dbReference type="Gene3D" id="1.10.110.10">
    <property type="entry name" value="Plant lipid-transfer and hydrophobic proteins"/>
    <property type="match status" value="1"/>
</dbReference>
<feature type="signal peptide" evidence="4">
    <location>
        <begin position="1"/>
        <end position="20"/>
    </location>
</feature>
<organism evidence="6 7">
    <name type="scientific">Solanum tuberosum</name>
    <name type="common">Potato</name>
    <dbReference type="NCBI Taxonomy" id="4113"/>
    <lineage>
        <taxon>Eukaryota</taxon>
        <taxon>Viridiplantae</taxon>
        <taxon>Streptophyta</taxon>
        <taxon>Embryophyta</taxon>
        <taxon>Tracheophyta</taxon>
        <taxon>Spermatophyta</taxon>
        <taxon>Magnoliopsida</taxon>
        <taxon>eudicotyledons</taxon>
        <taxon>Gunneridae</taxon>
        <taxon>Pentapetalae</taxon>
        <taxon>asterids</taxon>
        <taxon>lamiids</taxon>
        <taxon>Solanales</taxon>
        <taxon>Solanaceae</taxon>
        <taxon>Solanoideae</taxon>
        <taxon>Solaneae</taxon>
        <taxon>Solanum</taxon>
    </lineage>
</organism>
<evidence type="ECO:0000256" key="1">
    <source>
        <dbReference type="ARBA" id="ARBA00009748"/>
    </source>
</evidence>
<dbReference type="GO" id="GO:0008289">
    <property type="term" value="F:lipid binding"/>
    <property type="evidence" value="ECO:0007669"/>
    <property type="project" value="UniProtKB-KW"/>
</dbReference>
<proteinExistence type="inferred from homology"/>
<feature type="domain" description="Bifunctional inhibitor/plant lipid transfer protein/seed storage helical" evidence="5">
    <location>
        <begin position="24"/>
        <end position="110"/>
    </location>
</feature>
<keyword evidence="2" id="KW-0813">Transport</keyword>
<dbReference type="SMART" id="SM00499">
    <property type="entry name" value="AAI"/>
    <property type="match status" value="1"/>
</dbReference>
<dbReference type="InterPro" id="IPR000528">
    <property type="entry name" value="Plant_nsLTP"/>
</dbReference>
<dbReference type="Pfam" id="PF00234">
    <property type="entry name" value="Tryp_alpha_amyl"/>
    <property type="match status" value="1"/>
</dbReference>
<evidence type="ECO:0000256" key="4">
    <source>
        <dbReference type="SAM" id="SignalP"/>
    </source>
</evidence>
<evidence type="ECO:0000259" key="5">
    <source>
        <dbReference type="SMART" id="SM00499"/>
    </source>
</evidence>
<evidence type="ECO:0000313" key="6">
    <source>
        <dbReference type="EnsemblPlants" id="PGSC0003DMT400091736"/>
    </source>
</evidence>
<dbReference type="Proteomes" id="UP000011115">
    <property type="component" value="Unassembled WGS sequence"/>
</dbReference>
<comment type="similarity">
    <text evidence="1">Belongs to the plant LTP family.</text>
</comment>
<evidence type="ECO:0000313" key="7">
    <source>
        <dbReference type="Proteomes" id="UP000011115"/>
    </source>
</evidence>
<reference evidence="6" key="2">
    <citation type="submission" date="2015-06" db="UniProtKB">
        <authorList>
            <consortium name="EnsemblPlants"/>
        </authorList>
    </citation>
    <scope>IDENTIFICATION</scope>
    <source>
        <strain evidence="6">DM1-3 516 R44</strain>
    </source>
</reference>
<dbReference type="PaxDb" id="4113-PGSC0003DMT400091736"/>
<dbReference type="AlphaFoldDB" id="M1DNA4"/>
<accession>M1DNA4</accession>
<keyword evidence="3" id="KW-0446">Lipid-binding</keyword>
<keyword evidence="4" id="KW-0732">Signal</keyword>